<dbReference type="RefSeq" id="WP_086597510.1">
    <property type="nucleotide sequence ID" value="NZ_MTSE01000063.1"/>
</dbReference>
<reference evidence="1 2" key="1">
    <citation type="submission" date="2017-01" db="EMBL/GenBank/DDBJ databases">
        <title>A new Hymenobacter.</title>
        <authorList>
            <person name="Liang Y."/>
            <person name="Feng F."/>
        </authorList>
    </citation>
    <scope>NUCLEOTIDE SEQUENCE [LARGE SCALE GENOMIC DNA]</scope>
    <source>
        <strain evidence="1">MIMBbqt21</strain>
    </source>
</reference>
<protein>
    <recommendedName>
        <fullName evidence="3">PepSY domain-containing protein</fullName>
    </recommendedName>
</protein>
<dbReference type="OrthoDB" id="9880777at2"/>
<accession>A0A243W505</accession>
<name>A0A243W505_9BACT</name>
<gene>
    <name evidence="1" type="ORF">BXP70_28505</name>
</gene>
<dbReference type="EMBL" id="MTSE01000063">
    <property type="protein sequence ID" value="OUJ67775.1"/>
    <property type="molecule type" value="Genomic_DNA"/>
</dbReference>
<comment type="caution">
    <text evidence="1">The sequence shown here is derived from an EMBL/GenBank/DDBJ whole genome shotgun (WGS) entry which is preliminary data.</text>
</comment>
<evidence type="ECO:0000313" key="1">
    <source>
        <dbReference type="EMBL" id="OUJ67775.1"/>
    </source>
</evidence>
<organism evidence="1 2">
    <name type="scientific">Hymenobacter crusticola</name>
    <dbReference type="NCBI Taxonomy" id="1770526"/>
    <lineage>
        <taxon>Bacteria</taxon>
        <taxon>Pseudomonadati</taxon>
        <taxon>Bacteroidota</taxon>
        <taxon>Cytophagia</taxon>
        <taxon>Cytophagales</taxon>
        <taxon>Hymenobacteraceae</taxon>
        <taxon>Hymenobacter</taxon>
    </lineage>
</organism>
<proteinExistence type="predicted"/>
<keyword evidence="2" id="KW-1185">Reference proteome</keyword>
<sequence length="104" mass="11393">MSTALLTATETTISQQQALDLAQATLLSMHLRYDEAAGLQARLARKHASAPLVWTVSYQTEPNPFGFEQETNYIEVDGLTGEVLAILTPRGDLLKRLPQLPTAL</sequence>
<dbReference type="Proteomes" id="UP000194873">
    <property type="component" value="Unassembled WGS sequence"/>
</dbReference>
<dbReference type="AlphaFoldDB" id="A0A243W505"/>
<evidence type="ECO:0008006" key="3">
    <source>
        <dbReference type="Google" id="ProtNLM"/>
    </source>
</evidence>
<evidence type="ECO:0000313" key="2">
    <source>
        <dbReference type="Proteomes" id="UP000194873"/>
    </source>
</evidence>